<evidence type="ECO:0000313" key="3">
    <source>
        <dbReference type="Proteomes" id="UP001162131"/>
    </source>
</evidence>
<keyword evidence="1" id="KW-1133">Transmembrane helix</keyword>
<dbReference type="EMBL" id="CAJZBQ010000036">
    <property type="protein sequence ID" value="CAG9324437.1"/>
    <property type="molecule type" value="Genomic_DNA"/>
</dbReference>
<gene>
    <name evidence="2" type="ORF">BSTOLATCC_MIC36228</name>
</gene>
<keyword evidence="1" id="KW-0812">Transmembrane</keyword>
<evidence type="ECO:0000313" key="2">
    <source>
        <dbReference type="EMBL" id="CAG9324437.1"/>
    </source>
</evidence>
<sequence>MKLKFFKAPKQWTKVDRFVWTYAGLFEHKDSKKLLRSNNIGRLIASILSHPVSLFASFWLPFNITLFGMDAWPFIWKVPIIASSYLILNESATFIYFYSQYRVKKKMYDKYYPAMDLTKEQVEQLEEEEEKLKLEDKSK</sequence>
<dbReference type="AlphaFoldDB" id="A0AAU9JH83"/>
<keyword evidence="3" id="KW-1185">Reference proteome</keyword>
<name>A0AAU9JH83_9CILI</name>
<dbReference type="Proteomes" id="UP001162131">
    <property type="component" value="Unassembled WGS sequence"/>
</dbReference>
<proteinExistence type="predicted"/>
<feature type="transmembrane region" description="Helical" evidence="1">
    <location>
        <begin position="74"/>
        <end position="98"/>
    </location>
</feature>
<accession>A0AAU9JH83</accession>
<reference evidence="2" key="1">
    <citation type="submission" date="2021-09" db="EMBL/GenBank/DDBJ databases">
        <authorList>
            <consortium name="AG Swart"/>
            <person name="Singh M."/>
            <person name="Singh A."/>
            <person name="Seah K."/>
            <person name="Emmerich C."/>
        </authorList>
    </citation>
    <scope>NUCLEOTIDE SEQUENCE</scope>
    <source>
        <strain evidence="2">ATCC30299</strain>
    </source>
</reference>
<comment type="caution">
    <text evidence="2">The sequence shown here is derived from an EMBL/GenBank/DDBJ whole genome shotgun (WGS) entry which is preliminary data.</text>
</comment>
<organism evidence="2 3">
    <name type="scientific">Blepharisma stoltei</name>
    <dbReference type="NCBI Taxonomy" id="1481888"/>
    <lineage>
        <taxon>Eukaryota</taxon>
        <taxon>Sar</taxon>
        <taxon>Alveolata</taxon>
        <taxon>Ciliophora</taxon>
        <taxon>Postciliodesmatophora</taxon>
        <taxon>Heterotrichea</taxon>
        <taxon>Heterotrichida</taxon>
        <taxon>Blepharismidae</taxon>
        <taxon>Blepharisma</taxon>
    </lineage>
</organism>
<feature type="transmembrane region" description="Helical" evidence="1">
    <location>
        <begin position="40"/>
        <end position="62"/>
    </location>
</feature>
<keyword evidence="1" id="KW-0472">Membrane</keyword>
<protein>
    <submittedName>
        <fullName evidence="2">Uncharacterized protein</fullName>
    </submittedName>
</protein>
<evidence type="ECO:0000256" key="1">
    <source>
        <dbReference type="SAM" id="Phobius"/>
    </source>
</evidence>